<evidence type="ECO:0000313" key="1">
    <source>
        <dbReference type="EMBL" id="KAK0135734.1"/>
    </source>
</evidence>
<protein>
    <submittedName>
        <fullName evidence="1">Uncharacterized protein</fullName>
    </submittedName>
</protein>
<organism evidence="1 2">
    <name type="scientific">Merluccius polli</name>
    <name type="common">Benguela hake</name>
    <name type="synonym">Merluccius cadenati</name>
    <dbReference type="NCBI Taxonomy" id="89951"/>
    <lineage>
        <taxon>Eukaryota</taxon>
        <taxon>Metazoa</taxon>
        <taxon>Chordata</taxon>
        <taxon>Craniata</taxon>
        <taxon>Vertebrata</taxon>
        <taxon>Euteleostomi</taxon>
        <taxon>Actinopterygii</taxon>
        <taxon>Neopterygii</taxon>
        <taxon>Teleostei</taxon>
        <taxon>Neoteleostei</taxon>
        <taxon>Acanthomorphata</taxon>
        <taxon>Zeiogadaria</taxon>
        <taxon>Gadariae</taxon>
        <taxon>Gadiformes</taxon>
        <taxon>Gadoidei</taxon>
        <taxon>Merlucciidae</taxon>
        <taxon>Merluccius</taxon>
    </lineage>
</organism>
<keyword evidence="2" id="KW-1185">Reference proteome</keyword>
<sequence>MPPDRLPRKVLYGQLHHGRRSAGGQNRRYKDQLKEKLRKELNIRRERVIRRCSLSRQLSVPDNYLFQRYRFTSQSIIYIRNLIRPYMCNITNRSLSHPSRYCVLHCVSLQMFFVQCRRCRGNCIQSNSHLIFTLQCKT</sequence>
<proteinExistence type="predicted"/>
<gene>
    <name evidence="1" type="ORF">N1851_028411</name>
</gene>
<reference evidence="1" key="1">
    <citation type="journal article" date="2023" name="Front. Mar. Sci.">
        <title>A new Merluccius polli reference genome to investigate the effects of global change in West African waters.</title>
        <authorList>
            <person name="Mateo J.L."/>
            <person name="Blanco-Fernandez C."/>
            <person name="Garcia-Vazquez E."/>
            <person name="Machado-Schiaffino G."/>
        </authorList>
    </citation>
    <scope>NUCLEOTIDE SEQUENCE</scope>
    <source>
        <strain evidence="1">C29</strain>
        <tissue evidence="1">Fin</tissue>
    </source>
</reference>
<accession>A0AA47M8N1</accession>
<name>A0AA47M8N1_MERPO</name>
<dbReference type="AlphaFoldDB" id="A0AA47M8N1"/>
<dbReference type="EMBL" id="JAOPHQ010005409">
    <property type="protein sequence ID" value="KAK0135734.1"/>
    <property type="molecule type" value="Genomic_DNA"/>
</dbReference>
<dbReference type="Proteomes" id="UP001174136">
    <property type="component" value="Unassembled WGS sequence"/>
</dbReference>
<evidence type="ECO:0000313" key="2">
    <source>
        <dbReference type="Proteomes" id="UP001174136"/>
    </source>
</evidence>
<comment type="caution">
    <text evidence="1">The sequence shown here is derived from an EMBL/GenBank/DDBJ whole genome shotgun (WGS) entry which is preliminary data.</text>
</comment>